<gene>
    <name evidence="1" type="ORF">GOOTI_065_00300</name>
</gene>
<reference evidence="1" key="1">
    <citation type="submission" date="2012-02" db="EMBL/GenBank/DDBJ databases">
        <title>Whole genome shotgun sequence of Gordonia otitidis NBRC 100426.</title>
        <authorList>
            <person name="Yoshida I."/>
            <person name="Hosoyama A."/>
            <person name="Tsuchikane K."/>
            <person name="Katsumata H."/>
            <person name="Yamazaki S."/>
            <person name="Fujita N."/>
        </authorList>
    </citation>
    <scope>NUCLEOTIDE SEQUENCE [LARGE SCALE GENOMIC DNA]</scope>
    <source>
        <strain evidence="1">NBRC 100426</strain>
    </source>
</reference>
<sequence>MKRYGRTGPATVIVTSSPADDSRPICLAIGPDRYGMTTEEAYELATVLAAALDELRRQA</sequence>
<dbReference type="STRING" id="1108044.GOOTI_065_00300"/>
<dbReference type="EMBL" id="BAFB01000065">
    <property type="protein sequence ID" value="GAB33425.1"/>
    <property type="molecule type" value="Genomic_DNA"/>
</dbReference>
<dbReference type="AlphaFoldDB" id="H5TIW7"/>
<evidence type="ECO:0000313" key="2">
    <source>
        <dbReference type="Proteomes" id="UP000005038"/>
    </source>
</evidence>
<proteinExistence type="predicted"/>
<organism evidence="1 2">
    <name type="scientific">Gordonia otitidis (strain DSM 44809 / CCUG 52243 / JCM 12355 / NBRC 100426 / IFM 10032)</name>
    <dbReference type="NCBI Taxonomy" id="1108044"/>
    <lineage>
        <taxon>Bacteria</taxon>
        <taxon>Bacillati</taxon>
        <taxon>Actinomycetota</taxon>
        <taxon>Actinomycetes</taxon>
        <taxon>Mycobacteriales</taxon>
        <taxon>Gordoniaceae</taxon>
        <taxon>Gordonia</taxon>
    </lineage>
</organism>
<evidence type="ECO:0000313" key="1">
    <source>
        <dbReference type="EMBL" id="GAB33425.1"/>
    </source>
</evidence>
<keyword evidence="2" id="KW-1185">Reference proteome</keyword>
<dbReference type="RefSeq" id="WP_005174827.1">
    <property type="nucleotide sequence ID" value="NZ_BAFB01000065.1"/>
</dbReference>
<name>H5TIW7_GORO1</name>
<comment type="caution">
    <text evidence="1">The sequence shown here is derived from an EMBL/GenBank/DDBJ whole genome shotgun (WGS) entry which is preliminary data.</text>
</comment>
<dbReference type="Proteomes" id="UP000005038">
    <property type="component" value="Unassembled WGS sequence"/>
</dbReference>
<dbReference type="OrthoDB" id="9429463at2"/>
<accession>H5TIW7</accession>
<protein>
    <submittedName>
        <fullName evidence="1">Uncharacterized protein</fullName>
    </submittedName>
</protein>